<accession>X1VXX0</accession>
<feature type="non-terminal residue" evidence="1">
    <location>
        <position position="49"/>
    </location>
</feature>
<organism evidence="1">
    <name type="scientific">marine sediment metagenome</name>
    <dbReference type="NCBI Taxonomy" id="412755"/>
    <lineage>
        <taxon>unclassified sequences</taxon>
        <taxon>metagenomes</taxon>
        <taxon>ecological metagenomes</taxon>
    </lineage>
</organism>
<dbReference type="EMBL" id="BARW01042888">
    <property type="protein sequence ID" value="GAJ16785.1"/>
    <property type="molecule type" value="Genomic_DNA"/>
</dbReference>
<protein>
    <submittedName>
        <fullName evidence="1">Uncharacterized protein</fullName>
    </submittedName>
</protein>
<gene>
    <name evidence="1" type="ORF">S12H4_63242</name>
</gene>
<comment type="caution">
    <text evidence="1">The sequence shown here is derived from an EMBL/GenBank/DDBJ whole genome shotgun (WGS) entry which is preliminary data.</text>
</comment>
<proteinExistence type="predicted"/>
<evidence type="ECO:0000313" key="1">
    <source>
        <dbReference type="EMBL" id="GAJ16785.1"/>
    </source>
</evidence>
<name>X1VXX0_9ZZZZ</name>
<reference evidence="1" key="1">
    <citation type="journal article" date="2014" name="Front. Microbiol.">
        <title>High frequency of phylogenetically diverse reductive dehalogenase-homologous genes in deep subseafloor sedimentary metagenomes.</title>
        <authorList>
            <person name="Kawai M."/>
            <person name="Futagami T."/>
            <person name="Toyoda A."/>
            <person name="Takaki Y."/>
            <person name="Nishi S."/>
            <person name="Hori S."/>
            <person name="Arai W."/>
            <person name="Tsubouchi T."/>
            <person name="Morono Y."/>
            <person name="Uchiyama I."/>
            <person name="Ito T."/>
            <person name="Fujiyama A."/>
            <person name="Inagaki F."/>
            <person name="Takami H."/>
        </authorList>
    </citation>
    <scope>NUCLEOTIDE SEQUENCE</scope>
    <source>
        <strain evidence="1">Expedition CK06-06</strain>
    </source>
</reference>
<dbReference type="AlphaFoldDB" id="X1VXX0"/>
<sequence>MKFNNIPNVFYKIDSVQESGSSGVFTYYDVTFYPALDDPDNFNTNQDIS</sequence>